<dbReference type="InterPro" id="IPR011990">
    <property type="entry name" value="TPR-like_helical_dom_sf"/>
</dbReference>
<dbReference type="PANTHER" id="PTHR45717">
    <property type="entry name" value="OS12G0527900 PROTEIN"/>
    <property type="match status" value="1"/>
</dbReference>
<evidence type="ECO:0008006" key="6">
    <source>
        <dbReference type="Google" id="ProtNLM"/>
    </source>
</evidence>
<name>A0AA88AA73_FICCA</name>
<evidence type="ECO:0000313" key="4">
    <source>
        <dbReference type="EMBL" id="GMN40081.1"/>
    </source>
</evidence>
<dbReference type="AlphaFoldDB" id="A0AA88AA73"/>
<dbReference type="Proteomes" id="UP001187192">
    <property type="component" value="Unassembled WGS sequence"/>
</dbReference>
<proteinExistence type="inferred from homology"/>
<feature type="repeat" description="PPR" evidence="3">
    <location>
        <begin position="357"/>
        <end position="392"/>
    </location>
</feature>
<keyword evidence="2" id="KW-0677">Repeat</keyword>
<gene>
    <name evidence="4" type="ORF">TIFTF001_009306</name>
</gene>
<dbReference type="NCBIfam" id="TIGR00756">
    <property type="entry name" value="PPR"/>
    <property type="match status" value="1"/>
</dbReference>
<protein>
    <recommendedName>
        <fullName evidence="6">Pentatricopeptide repeat-containing protein</fullName>
    </recommendedName>
</protein>
<dbReference type="Gene3D" id="1.25.40.10">
    <property type="entry name" value="Tetratricopeptide repeat domain"/>
    <property type="match status" value="2"/>
</dbReference>
<evidence type="ECO:0000256" key="3">
    <source>
        <dbReference type="PROSITE-ProRule" id="PRU00708"/>
    </source>
</evidence>
<reference evidence="4" key="1">
    <citation type="submission" date="2023-07" db="EMBL/GenBank/DDBJ databases">
        <title>draft genome sequence of fig (Ficus carica).</title>
        <authorList>
            <person name="Takahashi T."/>
            <person name="Nishimura K."/>
        </authorList>
    </citation>
    <scope>NUCLEOTIDE SEQUENCE</scope>
</reference>
<dbReference type="Pfam" id="PF01535">
    <property type="entry name" value="PPR"/>
    <property type="match status" value="3"/>
</dbReference>
<sequence length="510" mass="57878">MAFRSVVKLQPEAANRLWRSLCSYGGPTVGAVDEASREFIKTKTKNDFKREILELKHPIGCATTVLRRWADNGREVSSPELRRFSAKLLKLNRFNHALQIMDWLESHPMFRLSPADHAIKMELIIKVKGLMEAEDYFQNISGTASRKAACFPLLRGYVEGRDTEKAEAFMAKLNELGLIVSPHLCNLMMKLYMATSQFGKVLLVIQEMKRNRIPLDVLSYNLWMNASGEISGVKSVEKVYAEMMRDGDVQIGWSSLCTLANVYVKSGKFEKAGLVLKSAERKLSTCNRLGYLFLITQHASLKNKDEVLRLWEASKAVGGRITCANYICVLSCLVKLGDLVEAERVFREWESNHGKYDVRVSNVLLGAYVRNGLMDKAESLHLHTMERGGCPNYKTWEILMEGWVKSQEMEKAIGAMKTAFSMLKDCHWRPSDGIVIAIAKYFEKNGDVEGALWYVKTIHDLGFASLPVYKLLLRMHLSSQKPAFDILQMIENDKIEMDNEARALVRAVKE</sequence>
<dbReference type="PROSITE" id="PS51375">
    <property type="entry name" value="PPR"/>
    <property type="match status" value="1"/>
</dbReference>
<organism evidence="4 5">
    <name type="scientific">Ficus carica</name>
    <name type="common">Common fig</name>
    <dbReference type="NCBI Taxonomy" id="3494"/>
    <lineage>
        <taxon>Eukaryota</taxon>
        <taxon>Viridiplantae</taxon>
        <taxon>Streptophyta</taxon>
        <taxon>Embryophyta</taxon>
        <taxon>Tracheophyta</taxon>
        <taxon>Spermatophyta</taxon>
        <taxon>Magnoliopsida</taxon>
        <taxon>eudicotyledons</taxon>
        <taxon>Gunneridae</taxon>
        <taxon>Pentapetalae</taxon>
        <taxon>rosids</taxon>
        <taxon>fabids</taxon>
        <taxon>Rosales</taxon>
        <taxon>Moraceae</taxon>
        <taxon>Ficeae</taxon>
        <taxon>Ficus</taxon>
    </lineage>
</organism>
<comment type="caution">
    <text evidence="4">The sequence shown here is derived from an EMBL/GenBank/DDBJ whole genome shotgun (WGS) entry which is preliminary data.</text>
</comment>
<accession>A0AA88AA73</accession>
<comment type="similarity">
    <text evidence="1">Belongs to the PPR family. P subfamily.</text>
</comment>
<dbReference type="GO" id="GO:0003729">
    <property type="term" value="F:mRNA binding"/>
    <property type="evidence" value="ECO:0007669"/>
    <property type="project" value="UniProtKB-ARBA"/>
</dbReference>
<evidence type="ECO:0000256" key="1">
    <source>
        <dbReference type="ARBA" id="ARBA00007626"/>
    </source>
</evidence>
<evidence type="ECO:0000313" key="5">
    <source>
        <dbReference type="Proteomes" id="UP001187192"/>
    </source>
</evidence>
<keyword evidence="5" id="KW-1185">Reference proteome</keyword>
<dbReference type="InterPro" id="IPR002885">
    <property type="entry name" value="PPR_rpt"/>
</dbReference>
<dbReference type="GO" id="GO:0005739">
    <property type="term" value="C:mitochondrion"/>
    <property type="evidence" value="ECO:0007669"/>
    <property type="project" value="TreeGrafter"/>
</dbReference>
<dbReference type="PANTHER" id="PTHR45717:SF13">
    <property type="entry name" value="OS02G0796400 PROTEIN"/>
    <property type="match status" value="1"/>
</dbReference>
<evidence type="ECO:0000256" key="2">
    <source>
        <dbReference type="ARBA" id="ARBA00022737"/>
    </source>
</evidence>
<dbReference type="EMBL" id="BTGU01000010">
    <property type="protein sequence ID" value="GMN40081.1"/>
    <property type="molecule type" value="Genomic_DNA"/>
</dbReference>